<evidence type="ECO:0000313" key="3">
    <source>
        <dbReference type="Proteomes" id="UP000464524"/>
    </source>
</evidence>
<name>A0A857JQG1_9ALTE</name>
<feature type="chain" id="PRO_5032911754" description="DUF3718 domain-containing protein" evidence="1">
    <location>
        <begin position="25"/>
        <end position="131"/>
    </location>
</feature>
<dbReference type="OrthoDB" id="6197363at2"/>
<evidence type="ECO:0008006" key="4">
    <source>
        <dbReference type="Google" id="ProtNLM"/>
    </source>
</evidence>
<evidence type="ECO:0000313" key="2">
    <source>
        <dbReference type="EMBL" id="QHJ12784.1"/>
    </source>
</evidence>
<feature type="signal peptide" evidence="1">
    <location>
        <begin position="1"/>
        <end position="24"/>
    </location>
</feature>
<sequence length="131" mass="14595">MLKTIKIAAVMAISYVSAISTAQADVAEDLQNICTIVKADDKSELRKKMKKVESDYRLKLQDYYTGISCEGESLIRIAFLNNALETGELMIKKMPKSLLNAAESDGKTLRAWVSEHKLMTSPIANVLNERI</sequence>
<gene>
    <name evidence="2" type="ORF">FX988_03042</name>
</gene>
<dbReference type="InterPro" id="IPR022193">
    <property type="entry name" value="DUF3718"/>
</dbReference>
<dbReference type="AlphaFoldDB" id="A0A857JQG1"/>
<protein>
    <recommendedName>
        <fullName evidence="4">DUF3718 domain-containing protein</fullName>
    </recommendedName>
</protein>
<proteinExistence type="predicted"/>
<organism evidence="2 3">
    <name type="scientific">Paraglaciecola mesophila</name>
    <dbReference type="NCBI Taxonomy" id="197222"/>
    <lineage>
        <taxon>Bacteria</taxon>
        <taxon>Pseudomonadati</taxon>
        <taxon>Pseudomonadota</taxon>
        <taxon>Gammaproteobacteria</taxon>
        <taxon>Alteromonadales</taxon>
        <taxon>Alteromonadaceae</taxon>
        <taxon>Paraglaciecola</taxon>
    </lineage>
</organism>
<dbReference type="Pfam" id="PF12514">
    <property type="entry name" value="DUF3718"/>
    <property type="match status" value="1"/>
</dbReference>
<dbReference type="RefSeq" id="WP_160180959.1">
    <property type="nucleotide sequence ID" value="NZ_CP047656.1"/>
</dbReference>
<dbReference type="Proteomes" id="UP000464524">
    <property type="component" value="Chromosome"/>
</dbReference>
<keyword evidence="1" id="KW-0732">Signal</keyword>
<evidence type="ECO:0000256" key="1">
    <source>
        <dbReference type="SAM" id="SignalP"/>
    </source>
</evidence>
<reference evidence="2 3" key="1">
    <citation type="submission" date="2019-12" db="EMBL/GenBank/DDBJ databases">
        <title>Genome sequencing and assembly of endphytes of Porphyra tenera.</title>
        <authorList>
            <person name="Park J.M."/>
            <person name="Shin R."/>
            <person name="Jo S.H."/>
        </authorList>
    </citation>
    <scope>NUCLEOTIDE SEQUENCE [LARGE SCALE GENOMIC DNA]</scope>
    <source>
        <strain evidence="2 3">GPM4</strain>
    </source>
</reference>
<dbReference type="EMBL" id="CP047656">
    <property type="protein sequence ID" value="QHJ12784.1"/>
    <property type="molecule type" value="Genomic_DNA"/>
</dbReference>
<accession>A0A857JQG1</accession>
<keyword evidence="3" id="KW-1185">Reference proteome</keyword>
<dbReference type="KEGG" id="pmes:FX988_03042"/>